<sequence length="53" mass="6514">MNKWKCENYFMYLELLVKYINLRKNAIKNKEDIAKILCSLRNGYRPLNLTRYL</sequence>
<comment type="caution">
    <text evidence="1">The sequence shown here is derived from an EMBL/GenBank/DDBJ whole genome shotgun (WGS) entry which is preliminary data.</text>
</comment>
<protein>
    <submittedName>
        <fullName evidence="1">Uncharacterized protein</fullName>
    </submittedName>
</protein>
<organism evidence="1 2">
    <name type="scientific">Clostridium thermobutyricum DSM 4928</name>
    <dbReference type="NCBI Taxonomy" id="1121339"/>
    <lineage>
        <taxon>Bacteria</taxon>
        <taxon>Bacillati</taxon>
        <taxon>Bacillota</taxon>
        <taxon>Clostridia</taxon>
        <taxon>Eubacteriales</taxon>
        <taxon>Clostridiaceae</taxon>
        <taxon>Clostridium</taxon>
    </lineage>
</organism>
<reference evidence="1 2" key="1">
    <citation type="submission" date="2016-02" db="EMBL/GenBank/DDBJ databases">
        <title>Genome sequence of Clostridium thermobutyricum DSM 4928.</title>
        <authorList>
            <person name="Poehlein A."/>
            <person name="Daniel R."/>
        </authorList>
    </citation>
    <scope>NUCLEOTIDE SEQUENCE [LARGE SCALE GENOMIC DNA]</scope>
    <source>
        <strain evidence="1 2">DSM 4928</strain>
    </source>
</reference>
<gene>
    <name evidence="1" type="ORF">CLTHE_14280</name>
</gene>
<dbReference type="EMBL" id="LTAY01000037">
    <property type="protein sequence ID" value="OPX47857.1"/>
    <property type="molecule type" value="Genomic_DNA"/>
</dbReference>
<dbReference type="AlphaFoldDB" id="A0A1V4SW72"/>
<proteinExistence type="predicted"/>
<dbReference type="RefSeq" id="WP_158082684.1">
    <property type="nucleotide sequence ID" value="NZ_LTAY01000037.1"/>
</dbReference>
<accession>A0A1V4SW72</accession>
<dbReference type="Proteomes" id="UP000191448">
    <property type="component" value="Unassembled WGS sequence"/>
</dbReference>
<name>A0A1V4SW72_9CLOT</name>
<evidence type="ECO:0000313" key="2">
    <source>
        <dbReference type="Proteomes" id="UP000191448"/>
    </source>
</evidence>
<evidence type="ECO:0000313" key="1">
    <source>
        <dbReference type="EMBL" id="OPX47857.1"/>
    </source>
</evidence>